<dbReference type="Gene3D" id="3.60.10.10">
    <property type="entry name" value="Endonuclease/exonuclease/phosphatase"/>
    <property type="match status" value="1"/>
</dbReference>
<keyword evidence="4" id="KW-1185">Reference proteome</keyword>
<dbReference type="SUPFAM" id="SSF56219">
    <property type="entry name" value="DNase I-like"/>
    <property type="match status" value="1"/>
</dbReference>
<feature type="region of interest" description="Disordered" evidence="1">
    <location>
        <begin position="1"/>
        <end position="31"/>
    </location>
</feature>
<dbReference type="EMBL" id="JAKCXM010000038">
    <property type="protein sequence ID" value="KAJ0405972.1"/>
    <property type="molecule type" value="Genomic_DNA"/>
</dbReference>
<dbReference type="InterPro" id="IPR050410">
    <property type="entry name" value="CCR4/nocturin_mRNA_transcr"/>
</dbReference>
<accession>A0AAD5M671</accession>
<dbReference type="PANTHER" id="PTHR12121:SF37">
    <property type="entry name" value="2',5'-PHOSPHODIESTERASE 12"/>
    <property type="match status" value="1"/>
</dbReference>
<dbReference type="Pfam" id="PF03372">
    <property type="entry name" value="Exo_endo_phos"/>
    <property type="match status" value="1"/>
</dbReference>
<dbReference type="GO" id="GO:0005739">
    <property type="term" value="C:mitochondrion"/>
    <property type="evidence" value="ECO:0007669"/>
    <property type="project" value="TreeGrafter"/>
</dbReference>
<dbReference type="InterPro" id="IPR005135">
    <property type="entry name" value="Endo/exonuclease/phosphatase"/>
</dbReference>
<gene>
    <name evidence="3" type="ORF">P43SY_005538</name>
</gene>
<evidence type="ECO:0000313" key="3">
    <source>
        <dbReference type="EMBL" id="KAJ0405972.1"/>
    </source>
</evidence>
<feature type="compositionally biased region" description="Pro residues" evidence="1">
    <location>
        <begin position="528"/>
        <end position="537"/>
    </location>
</feature>
<dbReference type="GO" id="GO:0000175">
    <property type="term" value="F:3'-5'-RNA exonuclease activity"/>
    <property type="evidence" value="ECO:0007669"/>
    <property type="project" value="TreeGrafter"/>
</dbReference>
<dbReference type="GO" id="GO:0000288">
    <property type="term" value="P:nuclear-transcribed mRNA catabolic process, deadenylation-dependent decay"/>
    <property type="evidence" value="ECO:0007669"/>
    <property type="project" value="TreeGrafter"/>
</dbReference>
<dbReference type="InterPro" id="IPR036691">
    <property type="entry name" value="Endo/exonu/phosph_ase_sf"/>
</dbReference>
<dbReference type="AlphaFoldDB" id="A0AAD5M671"/>
<comment type="caution">
    <text evidence="3">The sequence shown here is derived from an EMBL/GenBank/DDBJ whole genome shotgun (WGS) entry which is preliminary data.</text>
</comment>
<feature type="domain" description="Endonuclease/exonuclease/phosphatase" evidence="2">
    <location>
        <begin position="280"/>
        <end position="605"/>
    </location>
</feature>
<feature type="compositionally biased region" description="Pro residues" evidence="1">
    <location>
        <begin position="1"/>
        <end position="22"/>
    </location>
</feature>
<proteinExistence type="predicted"/>
<name>A0AAD5M671_PYTIN</name>
<organism evidence="3 4">
    <name type="scientific">Pythium insidiosum</name>
    <name type="common">Pythiosis disease agent</name>
    <dbReference type="NCBI Taxonomy" id="114742"/>
    <lineage>
        <taxon>Eukaryota</taxon>
        <taxon>Sar</taxon>
        <taxon>Stramenopiles</taxon>
        <taxon>Oomycota</taxon>
        <taxon>Peronosporomycetes</taxon>
        <taxon>Pythiales</taxon>
        <taxon>Pythiaceae</taxon>
        <taxon>Pythium</taxon>
    </lineage>
</organism>
<sequence length="627" mass="69288">MKMDPPPSPSPSPSPLPSPSPSLEPAQAIDLGTDGLGASDVHVAHVRFAPGDDHLLLRLRIFHDHKTFCRAADERLDKLRYRLQLLAAQAAAGADEPYLGNRTRKARNKWGGHSPVATVAVRFFTRDGDEITGKNALLGDALTRTTRLVIGADSYVVLHNQPTVVRLTVPSPMLAGIPIVPIAETEFCSADACAWRWLRIGGDTGDVVVSESRRFTPTEDDLGCCFRVECHAPSLHSRFARDSTASCVTTPVVKGPDRRVFLARQRLGATPATADGFRVMSYNVLFDGYTSTAQAKAAMFPYAQQDALHEMYRMQLVFREMEEAHADIICLQEMGQTTFRDFFVPMMAPLGFHAFYSGKTGSTHEGCAVLVRSERFDVVDERLLDLSIAVRYSTDASVVALLHEFPEIAKGFRKIPSVAQFVTLRHRRENRVVLLVNTHLYFREDADMIRLLQAVAIVREVERVRAALSEPAAVVLCGDLNAFPDTATTAFLLDGVVDDRHRHWQEAPSFVWNRQAAKPHAHTMDQSGPPPSPPPKPGRVQHSLELTSACGIPEFTNFAGTFVGTLDYILVTAPQLAVDQVFPLFSREDVSREVALPSSVFPSDHVSLIADVHWRRTQVDDRSDVPT</sequence>
<evidence type="ECO:0000313" key="4">
    <source>
        <dbReference type="Proteomes" id="UP001209570"/>
    </source>
</evidence>
<dbReference type="Proteomes" id="UP001209570">
    <property type="component" value="Unassembled WGS sequence"/>
</dbReference>
<protein>
    <recommendedName>
        <fullName evidence="2">Endonuclease/exonuclease/phosphatase domain-containing protein</fullName>
    </recommendedName>
</protein>
<evidence type="ECO:0000259" key="2">
    <source>
        <dbReference type="Pfam" id="PF03372"/>
    </source>
</evidence>
<dbReference type="PANTHER" id="PTHR12121">
    <property type="entry name" value="CARBON CATABOLITE REPRESSOR PROTEIN 4"/>
    <property type="match status" value="1"/>
</dbReference>
<feature type="region of interest" description="Disordered" evidence="1">
    <location>
        <begin position="518"/>
        <end position="541"/>
    </location>
</feature>
<reference evidence="3" key="1">
    <citation type="submission" date="2021-12" db="EMBL/GenBank/DDBJ databases">
        <title>Prjna785345.</title>
        <authorList>
            <person name="Rujirawat T."/>
            <person name="Krajaejun T."/>
        </authorList>
    </citation>
    <scope>NUCLEOTIDE SEQUENCE</scope>
    <source>
        <strain evidence="3">Pi057C3</strain>
    </source>
</reference>
<evidence type="ECO:0000256" key="1">
    <source>
        <dbReference type="SAM" id="MobiDB-lite"/>
    </source>
</evidence>